<dbReference type="RefSeq" id="WP_083674119.1">
    <property type="nucleotide sequence ID" value="NZ_FTNM01000002.1"/>
</dbReference>
<dbReference type="AlphaFoldDB" id="A0A1N6WY32"/>
<evidence type="ECO:0000313" key="2">
    <source>
        <dbReference type="EMBL" id="SIQ95019.1"/>
    </source>
</evidence>
<dbReference type="STRING" id="1077936.SAMN05421545_1824"/>
<proteinExistence type="predicted"/>
<dbReference type="PROSITE" id="PS50042">
    <property type="entry name" value="CNMP_BINDING_3"/>
    <property type="match status" value="1"/>
</dbReference>
<evidence type="ECO:0000259" key="1">
    <source>
        <dbReference type="PROSITE" id="PS50042"/>
    </source>
</evidence>
<dbReference type="OrthoDB" id="853136at2"/>
<dbReference type="CDD" id="cd00038">
    <property type="entry name" value="CAP_ED"/>
    <property type="match status" value="1"/>
</dbReference>
<feature type="domain" description="Cyclic nucleotide-binding" evidence="1">
    <location>
        <begin position="15"/>
        <end position="105"/>
    </location>
</feature>
<dbReference type="Proteomes" id="UP000185924">
    <property type="component" value="Unassembled WGS sequence"/>
</dbReference>
<dbReference type="InterPro" id="IPR000595">
    <property type="entry name" value="cNMP-bd_dom"/>
</dbReference>
<sequence>MAVRDFISRGMIEGEPELLERGRCIFRQGEEVSAFYLVTQGSVALADQAAGIDEQVIAPPDFLLGITDLLNDTYSFTAYTLEHTELIRIDKEAVQRALHENPMIRLYLLKMMSWEASLTKTAFE</sequence>
<dbReference type="SUPFAM" id="SSF51206">
    <property type="entry name" value="cAMP-binding domain-like"/>
    <property type="match status" value="1"/>
</dbReference>
<name>A0A1N6WY32_9BACT</name>
<gene>
    <name evidence="2" type="ORF">SAMN05421545_1824</name>
</gene>
<keyword evidence="3" id="KW-1185">Reference proteome</keyword>
<organism evidence="2 3">
    <name type="scientific">Pontibacter lucknowensis</name>
    <dbReference type="NCBI Taxonomy" id="1077936"/>
    <lineage>
        <taxon>Bacteria</taxon>
        <taxon>Pseudomonadati</taxon>
        <taxon>Bacteroidota</taxon>
        <taxon>Cytophagia</taxon>
        <taxon>Cytophagales</taxon>
        <taxon>Hymenobacteraceae</taxon>
        <taxon>Pontibacter</taxon>
    </lineage>
</organism>
<reference evidence="3" key="1">
    <citation type="submission" date="2017-01" db="EMBL/GenBank/DDBJ databases">
        <authorList>
            <person name="Varghese N."/>
            <person name="Submissions S."/>
        </authorList>
    </citation>
    <scope>NUCLEOTIDE SEQUENCE [LARGE SCALE GENOMIC DNA]</scope>
    <source>
        <strain evidence="3">DM9</strain>
    </source>
</reference>
<dbReference type="InterPro" id="IPR014710">
    <property type="entry name" value="RmlC-like_jellyroll"/>
</dbReference>
<accession>A0A1N6WY32</accession>
<dbReference type="Pfam" id="PF00027">
    <property type="entry name" value="cNMP_binding"/>
    <property type="match status" value="1"/>
</dbReference>
<evidence type="ECO:0000313" key="3">
    <source>
        <dbReference type="Proteomes" id="UP000185924"/>
    </source>
</evidence>
<dbReference type="InterPro" id="IPR018490">
    <property type="entry name" value="cNMP-bd_dom_sf"/>
</dbReference>
<dbReference type="Gene3D" id="2.60.120.10">
    <property type="entry name" value="Jelly Rolls"/>
    <property type="match status" value="1"/>
</dbReference>
<dbReference type="EMBL" id="FTNM01000002">
    <property type="protein sequence ID" value="SIQ95019.1"/>
    <property type="molecule type" value="Genomic_DNA"/>
</dbReference>
<protein>
    <submittedName>
        <fullName evidence="2">Cyclic nucleotide-binding domain-containing protein</fullName>
    </submittedName>
</protein>